<evidence type="ECO:0000313" key="17">
    <source>
        <dbReference type="Proteomes" id="UP000011761"/>
    </source>
</evidence>
<gene>
    <name evidence="16" type="ORF">BAUCODRAFT_358012</name>
</gene>
<dbReference type="GO" id="GO:0016757">
    <property type="term" value="F:glycosyltransferase activity"/>
    <property type="evidence" value="ECO:0007669"/>
    <property type="project" value="UniProtKB-KW"/>
</dbReference>
<dbReference type="PROSITE" id="PS51762">
    <property type="entry name" value="GH16_2"/>
    <property type="match status" value="1"/>
</dbReference>
<dbReference type="EMBL" id="KB445551">
    <property type="protein sequence ID" value="EMC99972.1"/>
    <property type="molecule type" value="Genomic_DNA"/>
</dbReference>
<dbReference type="PANTHER" id="PTHR10963:SF27">
    <property type="entry name" value="GLYCOSIDASE-RELATED"/>
    <property type="match status" value="1"/>
</dbReference>
<dbReference type="InterPro" id="IPR000757">
    <property type="entry name" value="Beta-glucanase-like"/>
</dbReference>
<dbReference type="GO" id="GO:0031505">
    <property type="term" value="P:fungal-type cell wall organization"/>
    <property type="evidence" value="ECO:0007669"/>
    <property type="project" value="TreeGrafter"/>
</dbReference>
<dbReference type="GO" id="GO:0009277">
    <property type="term" value="C:fungal-type cell wall"/>
    <property type="evidence" value="ECO:0007669"/>
    <property type="project" value="TreeGrafter"/>
</dbReference>
<dbReference type="KEGG" id="bcom:BAUCODRAFT_358012"/>
<dbReference type="Pfam" id="PF00722">
    <property type="entry name" value="Glyco_hydro_16"/>
    <property type="match status" value="1"/>
</dbReference>
<feature type="chain" id="PRO_5004021534" description="chitinase" evidence="14">
    <location>
        <begin position="19"/>
        <end position="367"/>
    </location>
</feature>
<evidence type="ECO:0000256" key="4">
    <source>
        <dbReference type="ARBA" id="ARBA00022676"/>
    </source>
</evidence>
<evidence type="ECO:0000256" key="3">
    <source>
        <dbReference type="ARBA" id="ARBA00012729"/>
    </source>
</evidence>
<keyword evidence="8 13" id="KW-0472">Membrane</keyword>
<evidence type="ECO:0000259" key="15">
    <source>
        <dbReference type="PROSITE" id="PS51762"/>
    </source>
</evidence>
<comment type="similarity">
    <text evidence="12">Belongs to the glycosyl hydrolase 16 family. CRH1 subfamily.</text>
</comment>
<evidence type="ECO:0000256" key="12">
    <source>
        <dbReference type="ARBA" id="ARBA00038074"/>
    </source>
</evidence>
<sequence>MFHTTLAISALLSITTYAQTSTLCDPLNSTCPPDSALGTTYDETFTAQTVELNPNLWNVTAGSDLIHFTNNGAELAISQSGQSVTAQSTFYIFWGQVEIIMQAASGTGIISTFDLLSDDLDEIDMEIMGGNTSWVESNWYGWGDQTQYNSEYLECDGPQQKMHNYTIVWSQEQIQWIVDGNVSRIVPYAAPHQYPQTPSILKFGIWAGGDATEPEGTIQWAGGKTDWSKGPFTMTVQSIKITDGSTNTSSYAYGDRSGSYNSIQAVAGESTAYKILNKQSTLQSVLQIWKGLSEGAKIGIVCGVSGFFACVIVACTVCCIIQRKKGRAEKAIADKEWDAHTNELMEYRVRMAKGEFAVAHLTHGEKS</sequence>
<dbReference type="GO" id="GO:0008843">
    <property type="term" value="F:endochitinase activity"/>
    <property type="evidence" value="ECO:0007669"/>
    <property type="project" value="UniProtKB-EC"/>
</dbReference>
<comment type="subcellular location">
    <subcellularLocation>
        <location evidence="2">Membrane</location>
    </subcellularLocation>
</comment>
<evidence type="ECO:0000256" key="1">
    <source>
        <dbReference type="ARBA" id="ARBA00000822"/>
    </source>
</evidence>
<dbReference type="PANTHER" id="PTHR10963">
    <property type="entry name" value="GLYCOSYL HYDROLASE-RELATED"/>
    <property type="match status" value="1"/>
</dbReference>
<dbReference type="InterPro" id="IPR013320">
    <property type="entry name" value="ConA-like_dom_sf"/>
</dbReference>
<dbReference type="OrthoDB" id="4781at2759"/>
<evidence type="ECO:0000313" key="16">
    <source>
        <dbReference type="EMBL" id="EMC99972.1"/>
    </source>
</evidence>
<accession>M2LZ63</accession>
<evidence type="ECO:0000256" key="5">
    <source>
        <dbReference type="ARBA" id="ARBA00022679"/>
    </source>
</evidence>
<keyword evidence="4" id="KW-0328">Glycosyltransferase</keyword>
<dbReference type="GeneID" id="19112804"/>
<keyword evidence="5" id="KW-0808">Transferase</keyword>
<feature type="signal peptide" evidence="14">
    <location>
        <begin position="1"/>
        <end position="18"/>
    </location>
</feature>
<dbReference type="Proteomes" id="UP000011761">
    <property type="component" value="Unassembled WGS sequence"/>
</dbReference>
<dbReference type="GO" id="GO:0016020">
    <property type="term" value="C:membrane"/>
    <property type="evidence" value="ECO:0007669"/>
    <property type="project" value="UniProtKB-SubCell"/>
</dbReference>
<dbReference type="Gene3D" id="2.60.120.200">
    <property type="match status" value="1"/>
</dbReference>
<feature type="domain" description="GH16" evidence="15">
    <location>
        <begin position="25"/>
        <end position="236"/>
    </location>
</feature>
<name>M2LZ63_BAUPA</name>
<evidence type="ECO:0000256" key="13">
    <source>
        <dbReference type="SAM" id="Phobius"/>
    </source>
</evidence>
<dbReference type="eggNOG" id="ENOG502QVQI">
    <property type="taxonomic scope" value="Eukaryota"/>
</dbReference>
<dbReference type="RefSeq" id="XP_007673413.1">
    <property type="nucleotide sequence ID" value="XM_007675223.1"/>
</dbReference>
<evidence type="ECO:0000256" key="14">
    <source>
        <dbReference type="SAM" id="SignalP"/>
    </source>
</evidence>
<comment type="catalytic activity">
    <reaction evidence="1">
        <text>Random endo-hydrolysis of N-acetyl-beta-D-glucosaminide (1-&gt;4)-beta-linkages in chitin and chitodextrins.</text>
        <dbReference type="EC" id="3.2.1.14"/>
    </reaction>
</comment>
<keyword evidence="6 14" id="KW-0732">Signal</keyword>
<dbReference type="SUPFAM" id="SSF49899">
    <property type="entry name" value="Concanavalin A-like lectins/glucanases"/>
    <property type="match status" value="1"/>
</dbReference>
<evidence type="ECO:0000256" key="9">
    <source>
        <dbReference type="ARBA" id="ARBA00023180"/>
    </source>
</evidence>
<evidence type="ECO:0000256" key="10">
    <source>
        <dbReference type="ARBA" id="ARBA00023295"/>
    </source>
</evidence>
<dbReference type="HOGENOM" id="CLU_027506_1_1_1"/>
<dbReference type="AlphaFoldDB" id="M2LZ63"/>
<evidence type="ECO:0000256" key="7">
    <source>
        <dbReference type="ARBA" id="ARBA00022801"/>
    </source>
</evidence>
<dbReference type="InterPro" id="IPR050546">
    <property type="entry name" value="Glycosyl_Hydrlase_16"/>
</dbReference>
<dbReference type="OMA" id="IWDASEH"/>
<keyword evidence="7 16" id="KW-0378">Hydrolase</keyword>
<evidence type="ECO:0000256" key="8">
    <source>
        <dbReference type="ARBA" id="ARBA00023136"/>
    </source>
</evidence>
<keyword evidence="9" id="KW-0325">Glycoprotein</keyword>
<proteinExistence type="inferred from homology"/>
<dbReference type="GO" id="GO:0005975">
    <property type="term" value="P:carbohydrate metabolic process"/>
    <property type="evidence" value="ECO:0007669"/>
    <property type="project" value="InterPro"/>
</dbReference>
<protein>
    <recommendedName>
        <fullName evidence="3">chitinase</fullName>
        <ecNumber evidence="3">3.2.1.14</ecNumber>
    </recommendedName>
</protein>
<keyword evidence="13" id="KW-1133">Transmembrane helix</keyword>
<evidence type="ECO:0000256" key="2">
    <source>
        <dbReference type="ARBA" id="ARBA00004370"/>
    </source>
</evidence>
<reference evidence="16 17" key="1">
    <citation type="journal article" date="2012" name="PLoS Pathog.">
        <title>Diverse lifestyles and strategies of plant pathogenesis encoded in the genomes of eighteen Dothideomycetes fungi.</title>
        <authorList>
            <person name="Ohm R.A."/>
            <person name="Feau N."/>
            <person name="Henrissat B."/>
            <person name="Schoch C.L."/>
            <person name="Horwitz B.A."/>
            <person name="Barry K.W."/>
            <person name="Condon B.J."/>
            <person name="Copeland A.C."/>
            <person name="Dhillon B."/>
            <person name="Glaser F."/>
            <person name="Hesse C.N."/>
            <person name="Kosti I."/>
            <person name="LaButti K."/>
            <person name="Lindquist E.A."/>
            <person name="Lucas S."/>
            <person name="Salamov A.A."/>
            <person name="Bradshaw R.E."/>
            <person name="Ciuffetti L."/>
            <person name="Hamelin R.C."/>
            <person name="Kema G.H.J."/>
            <person name="Lawrence C."/>
            <person name="Scott J.A."/>
            <person name="Spatafora J.W."/>
            <person name="Turgeon B.G."/>
            <person name="de Wit P.J.G.M."/>
            <person name="Zhong S."/>
            <person name="Goodwin S.B."/>
            <person name="Grigoriev I.V."/>
        </authorList>
    </citation>
    <scope>NUCLEOTIDE SEQUENCE [LARGE SCALE GENOMIC DNA]</scope>
    <source>
        <strain evidence="16 17">UAMH 10762</strain>
    </source>
</reference>
<keyword evidence="13" id="KW-0812">Transmembrane</keyword>
<keyword evidence="17" id="KW-1185">Reference proteome</keyword>
<feature type="transmembrane region" description="Helical" evidence="13">
    <location>
        <begin position="298"/>
        <end position="321"/>
    </location>
</feature>
<evidence type="ECO:0000256" key="11">
    <source>
        <dbReference type="ARBA" id="ARBA00023316"/>
    </source>
</evidence>
<keyword evidence="10" id="KW-0326">Glycosidase</keyword>
<keyword evidence="11" id="KW-0961">Cell wall biogenesis/degradation</keyword>
<evidence type="ECO:0000256" key="6">
    <source>
        <dbReference type="ARBA" id="ARBA00022729"/>
    </source>
</evidence>
<dbReference type="EC" id="3.2.1.14" evidence="3"/>
<organism evidence="16 17">
    <name type="scientific">Baudoinia panamericana (strain UAMH 10762)</name>
    <name type="common">Angels' share fungus</name>
    <name type="synonym">Baudoinia compniacensis (strain UAMH 10762)</name>
    <dbReference type="NCBI Taxonomy" id="717646"/>
    <lineage>
        <taxon>Eukaryota</taxon>
        <taxon>Fungi</taxon>
        <taxon>Dikarya</taxon>
        <taxon>Ascomycota</taxon>
        <taxon>Pezizomycotina</taxon>
        <taxon>Dothideomycetes</taxon>
        <taxon>Dothideomycetidae</taxon>
        <taxon>Mycosphaerellales</taxon>
        <taxon>Teratosphaeriaceae</taxon>
        <taxon>Baudoinia</taxon>
    </lineage>
</organism>